<keyword evidence="2" id="KW-0812">Transmembrane</keyword>
<feature type="compositionally biased region" description="Polar residues" evidence="1">
    <location>
        <begin position="144"/>
        <end position="153"/>
    </location>
</feature>
<reference evidence="3" key="1">
    <citation type="submission" date="2022-03" db="EMBL/GenBank/DDBJ databases">
        <authorList>
            <person name="Martin C."/>
        </authorList>
    </citation>
    <scope>NUCLEOTIDE SEQUENCE</scope>
</reference>
<comment type="caution">
    <text evidence="3">The sequence shown here is derived from an EMBL/GenBank/DDBJ whole genome shotgun (WGS) entry which is preliminary data.</text>
</comment>
<evidence type="ECO:0000313" key="4">
    <source>
        <dbReference type="Proteomes" id="UP000749559"/>
    </source>
</evidence>
<name>A0A8J1TRQ1_OWEFU</name>
<keyword evidence="4" id="KW-1185">Reference proteome</keyword>
<accession>A0A8J1TRQ1</accession>
<protein>
    <submittedName>
        <fullName evidence="3">Uncharacterized protein</fullName>
    </submittedName>
</protein>
<dbReference type="AlphaFoldDB" id="A0A8J1TRQ1"/>
<dbReference type="EMBL" id="CAIIXF020000007">
    <property type="protein sequence ID" value="CAH1789220.1"/>
    <property type="molecule type" value="Genomic_DNA"/>
</dbReference>
<evidence type="ECO:0000256" key="2">
    <source>
        <dbReference type="SAM" id="Phobius"/>
    </source>
</evidence>
<feature type="compositionally biased region" description="Polar residues" evidence="1">
    <location>
        <begin position="228"/>
        <end position="237"/>
    </location>
</feature>
<evidence type="ECO:0000256" key="1">
    <source>
        <dbReference type="SAM" id="MobiDB-lite"/>
    </source>
</evidence>
<keyword evidence="2" id="KW-0472">Membrane</keyword>
<feature type="region of interest" description="Disordered" evidence="1">
    <location>
        <begin position="119"/>
        <end position="253"/>
    </location>
</feature>
<gene>
    <name evidence="3" type="ORF">OFUS_LOCUS14621</name>
</gene>
<organism evidence="3 4">
    <name type="scientific">Owenia fusiformis</name>
    <name type="common">Polychaete worm</name>
    <dbReference type="NCBI Taxonomy" id="6347"/>
    <lineage>
        <taxon>Eukaryota</taxon>
        <taxon>Metazoa</taxon>
        <taxon>Spiralia</taxon>
        <taxon>Lophotrochozoa</taxon>
        <taxon>Annelida</taxon>
        <taxon>Polychaeta</taxon>
        <taxon>Sedentaria</taxon>
        <taxon>Canalipalpata</taxon>
        <taxon>Sabellida</taxon>
        <taxon>Oweniida</taxon>
        <taxon>Oweniidae</taxon>
        <taxon>Owenia</taxon>
    </lineage>
</organism>
<keyword evidence="2" id="KW-1133">Transmembrane helix</keyword>
<feature type="transmembrane region" description="Helical" evidence="2">
    <location>
        <begin position="70"/>
        <end position="95"/>
    </location>
</feature>
<dbReference type="Proteomes" id="UP000749559">
    <property type="component" value="Unassembled WGS sequence"/>
</dbReference>
<proteinExistence type="predicted"/>
<sequence>MAGETVSPPIGVDCRRVCVTDSPHEGTKLWTQCACWEGYHNPGPATTAPNTSISPMDVNGSHTKPSSENIIHILVPSIVMAVIITVAIGAAIILYRKRRKSSANKMKSKAAYMKVENSYDYNGHSGMNGSRNNNDKRGDIYKQPSRQTETAEQQDYKARVSFLNNKEETQSHSPGGTKRTLLGKFPTSGSKGLQDKILEMTEIVDIESDQEGSPIKSKRSRSTERRSGNTSKTSRNSYAHLPTDSKYHSGSFG</sequence>
<evidence type="ECO:0000313" key="3">
    <source>
        <dbReference type="EMBL" id="CAH1789220.1"/>
    </source>
</evidence>